<name>A0A3Q0IRG2_DIACI</name>
<dbReference type="AlphaFoldDB" id="A0A3Q0IRG2"/>
<feature type="compositionally biased region" description="Basic and acidic residues" evidence="1">
    <location>
        <begin position="654"/>
        <end position="664"/>
    </location>
</feature>
<feature type="compositionally biased region" description="Basic and acidic residues" evidence="1">
    <location>
        <begin position="627"/>
        <end position="641"/>
    </location>
</feature>
<keyword evidence="2" id="KW-1185">Reference proteome</keyword>
<organism evidence="2 3">
    <name type="scientific">Diaphorina citri</name>
    <name type="common">Asian citrus psyllid</name>
    <dbReference type="NCBI Taxonomy" id="121845"/>
    <lineage>
        <taxon>Eukaryota</taxon>
        <taxon>Metazoa</taxon>
        <taxon>Ecdysozoa</taxon>
        <taxon>Arthropoda</taxon>
        <taxon>Hexapoda</taxon>
        <taxon>Insecta</taxon>
        <taxon>Pterygota</taxon>
        <taxon>Neoptera</taxon>
        <taxon>Paraneoptera</taxon>
        <taxon>Hemiptera</taxon>
        <taxon>Sternorrhyncha</taxon>
        <taxon>Psylloidea</taxon>
        <taxon>Psyllidae</taxon>
        <taxon>Diaphorininae</taxon>
        <taxon>Diaphorina</taxon>
    </lineage>
</organism>
<evidence type="ECO:0000256" key="1">
    <source>
        <dbReference type="SAM" id="MobiDB-lite"/>
    </source>
</evidence>
<dbReference type="GeneID" id="103506347"/>
<protein>
    <submittedName>
        <fullName evidence="3">Uncharacterized protein LOC103506347</fullName>
    </submittedName>
</protein>
<accession>A0A3Q0IRG2</accession>
<gene>
    <name evidence="3" type="primary">LOC103506347</name>
</gene>
<feature type="compositionally biased region" description="Polar residues" evidence="1">
    <location>
        <begin position="282"/>
        <end position="292"/>
    </location>
</feature>
<feature type="region of interest" description="Disordered" evidence="1">
    <location>
        <begin position="606"/>
        <end position="664"/>
    </location>
</feature>
<feature type="compositionally biased region" description="Acidic residues" evidence="1">
    <location>
        <begin position="642"/>
        <end position="653"/>
    </location>
</feature>
<dbReference type="Proteomes" id="UP000079169">
    <property type="component" value="Unplaced"/>
</dbReference>
<sequence length="664" mass="76951">MANPDPVKFIGSLEHRLFEDDRLMEAHIKSCLTLDPIIWGIYFNLDTSLQLPSLTRLLHSTYSKVKGMYGYIKDENMLWGRTYEKLNIDHVCGKVDPLFIKKFAPLKNMMVQVSKRQIKKHKQRINVEMTKDQDSNDPYVFKPDEQSPLPWIPKPTFKCLQTNKNVFHPDFEKSLTHRRPPKSLYDRNRSCLSTLKWSDDLEATLAKLKATQISSPTGIGSTTPHNTTIRSKKNSNTIPSTIQLTTRKQKLSNQYEQEVQEDAKLKKIRKTTNSTTPHNTTIRSKNNSNTIPSTIQITTRKQKLSNQYEQEVQEDAKLKKIRKTTKKSLADTIKKMRHDLEKNKTSHKQEITPDTLNNPIVKTMTLELVDENNNACYNTEDYLEDIEFNTGESKEKTKTKKKKLFSQNSDYDYSPSQIHRRCRSTEKSRNKSTKETIDEQRNELEVSKGEFRNERNINLTLQEKSHIQELLKKSKTTQDKHHSKQSNAKKDKLEDYIKTNSGLNIKSEVPAQEKNPSLKKLLKEMEDNASSMDYKYITAKQAGVDLETMTNTRDVNEMNAELVEQITKEAVNVEEDILPEDTTTQQHQHVEQTYIILGDIINTDHTLEGNPKEPVPKTLMLDETERDMDTVENESHKKIDESELDEEIDENDSDKEIDKNDSMN</sequence>
<reference evidence="3" key="1">
    <citation type="submission" date="2025-08" db="UniProtKB">
        <authorList>
            <consortium name="RefSeq"/>
        </authorList>
    </citation>
    <scope>IDENTIFICATION</scope>
</reference>
<feature type="compositionally biased region" description="Low complexity" evidence="1">
    <location>
        <begin position="271"/>
        <end position="281"/>
    </location>
</feature>
<dbReference type="RefSeq" id="XP_026677218.1">
    <property type="nucleotide sequence ID" value="XM_026821417.1"/>
</dbReference>
<proteinExistence type="predicted"/>
<feature type="compositionally biased region" description="Basic and acidic residues" evidence="1">
    <location>
        <begin position="423"/>
        <end position="449"/>
    </location>
</feature>
<feature type="compositionally biased region" description="Polar residues" evidence="1">
    <location>
        <begin position="408"/>
        <end position="417"/>
    </location>
</feature>
<feature type="compositionally biased region" description="Basic and acidic residues" evidence="1">
    <location>
        <begin position="606"/>
        <end position="615"/>
    </location>
</feature>
<dbReference type="KEGG" id="dci:103506347"/>
<feature type="region of interest" description="Disordered" evidence="1">
    <location>
        <begin position="269"/>
        <end position="292"/>
    </location>
</feature>
<dbReference type="PaxDb" id="121845-A0A3Q0IRG2"/>
<evidence type="ECO:0000313" key="2">
    <source>
        <dbReference type="Proteomes" id="UP000079169"/>
    </source>
</evidence>
<feature type="region of interest" description="Disordered" evidence="1">
    <location>
        <begin position="473"/>
        <end position="493"/>
    </location>
</feature>
<feature type="region of interest" description="Disordered" evidence="1">
    <location>
        <begin position="408"/>
        <end position="449"/>
    </location>
</feature>
<evidence type="ECO:0000313" key="3">
    <source>
        <dbReference type="RefSeq" id="XP_026677218.1"/>
    </source>
</evidence>